<organism evidence="6">
    <name type="scientific">freshwater metagenome</name>
    <dbReference type="NCBI Taxonomy" id="449393"/>
    <lineage>
        <taxon>unclassified sequences</taxon>
        <taxon>metagenomes</taxon>
        <taxon>ecological metagenomes</taxon>
    </lineage>
</organism>
<dbReference type="PANTHER" id="PTHR43180:SF28">
    <property type="entry name" value="NAD(P)-BINDING ROSSMANN-FOLD SUPERFAMILY PROTEIN"/>
    <property type="match status" value="1"/>
</dbReference>
<reference evidence="6" key="1">
    <citation type="submission" date="2020-05" db="EMBL/GenBank/DDBJ databases">
        <authorList>
            <person name="Chiriac C."/>
            <person name="Salcher M."/>
            <person name="Ghai R."/>
            <person name="Kavagutti S V."/>
        </authorList>
    </citation>
    <scope>NUCLEOTIDE SEQUENCE</scope>
</reference>
<evidence type="ECO:0000256" key="4">
    <source>
        <dbReference type="ARBA" id="ARBA00023098"/>
    </source>
</evidence>
<dbReference type="InterPro" id="IPR020904">
    <property type="entry name" value="Sc_DH/Rdtase_CS"/>
</dbReference>
<dbReference type="InterPro" id="IPR036291">
    <property type="entry name" value="NAD(P)-bd_dom_sf"/>
</dbReference>
<evidence type="ECO:0000313" key="6">
    <source>
        <dbReference type="EMBL" id="CAB4956157.1"/>
    </source>
</evidence>
<proteinExistence type="inferred from homology"/>
<feature type="domain" description="Ketoreductase" evidence="5">
    <location>
        <begin position="21"/>
        <end position="188"/>
    </location>
</feature>
<dbReference type="PANTHER" id="PTHR43180">
    <property type="entry name" value="3-OXOACYL-(ACYL-CARRIER-PROTEIN) REDUCTASE (AFU_ORTHOLOGUE AFUA_6G11210)"/>
    <property type="match status" value="1"/>
</dbReference>
<dbReference type="FunFam" id="3.40.50.720:FF:000084">
    <property type="entry name" value="Short-chain dehydrogenase reductase"/>
    <property type="match status" value="1"/>
</dbReference>
<keyword evidence="3" id="KW-0520">NAD</keyword>
<dbReference type="GO" id="GO:0016491">
    <property type="term" value="F:oxidoreductase activity"/>
    <property type="evidence" value="ECO:0007669"/>
    <property type="project" value="UniProtKB-KW"/>
</dbReference>
<dbReference type="SMART" id="SM00822">
    <property type="entry name" value="PKS_KR"/>
    <property type="match status" value="1"/>
</dbReference>
<protein>
    <submittedName>
        <fullName evidence="6">Unannotated protein</fullName>
    </submittedName>
</protein>
<dbReference type="AlphaFoldDB" id="A0A6J7KKF0"/>
<keyword evidence="4" id="KW-0443">Lipid metabolism</keyword>
<dbReference type="InterPro" id="IPR057326">
    <property type="entry name" value="KR_dom"/>
</dbReference>
<sequence>MTPQTTGQTKGQTIGTRLQGKVALITGGARGMGAAYARAMVAEGASVVLGDVLDHEGRAVADSLGEAATYLHLDVTDRGDWASAVATAIDLYGHLDVLVNNAGIVNFGAIDDYTQDQWNEILAINVTGCFNGISVAVHALRAGAPSSIINISSTAGLKGYGGLTGYTTSKFAVRGLTKAIALELARDGVRCNSVHPGAVATPMIDGIDANQNHVAMHRVGTPEELANLVVFLASDESSFSTGAEFVADGGETAGLAADLLSFGALQDIEASQ</sequence>
<dbReference type="Pfam" id="PF13561">
    <property type="entry name" value="adh_short_C2"/>
    <property type="match status" value="1"/>
</dbReference>
<dbReference type="InterPro" id="IPR002347">
    <property type="entry name" value="SDR_fam"/>
</dbReference>
<evidence type="ECO:0000256" key="3">
    <source>
        <dbReference type="ARBA" id="ARBA00023027"/>
    </source>
</evidence>
<dbReference type="PRINTS" id="PR00081">
    <property type="entry name" value="GDHRDH"/>
</dbReference>
<accession>A0A6J7KKF0</accession>
<keyword evidence="2" id="KW-0560">Oxidoreductase</keyword>
<dbReference type="SUPFAM" id="SSF51735">
    <property type="entry name" value="NAD(P)-binding Rossmann-fold domains"/>
    <property type="match status" value="1"/>
</dbReference>
<gene>
    <name evidence="6" type="ORF">UFOPK3733_02172</name>
</gene>
<name>A0A6J7KKF0_9ZZZZ</name>
<dbReference type="Gene3D" id="3.40.50.720">
    <property type="entry name" value="NAD(P)-binding Rossmann-like Domain"/>
    <property type="match status" value="1"/>
</dbReference>
<evidence type="ECO:0000256" key="2">
    <source>
        <dbReference type="ARBA" id="ARBA00023002"/>
    </source>
</evidence>
<dbReference type="PROSITE" id="PS00061">
    <property type="entry name" value="ADH_SHORT"/>
    <property type="match status" value="1"/>
</dbReference>
<dbReference type="PRINTS" id="PR00080">
    <property type="entry name" value="SDRFAMILY"/>
</dbReference>
<dbReference type="GO" id="GO:0006629">
    <property type="term" value="P:lipid metabolic process"/>
    <property type="evidence" value="ECO:0007669"/>
    <property type="project" value="UniProtKB-KW"/>
</dbReference>
<dbReference type="EMBL" id="CAFBNC010000170">
    <property type="protein sequence ID" value="CAB4956157.1"/>
    <property type="molecule type" value="Genomic_DNA"/>
</dbReference>
<comment type="similarity">
    <text evidence="1">Belongs to the short-chain dehydrogenases/reductases (SDR) family.</text>
</comment>
<evidence type="ECO:0000259" key="5">
    <source>
        <dbReference type="SMART" id="SM00822"/>
    </source>
</evidence>
<evidence type="ECO:0000256" key="1">
    <source>
        <dbReference type="ARBA" id="ARBA00006484"/>
    </source>
</evidence>